<reference evidence="1" key="1">
    <citation type="submission" date="2022-11" db="EMBL/GenBank/DDBJ databases">
        <title>Candidatus Alkanophaga archaea from heated hydrothermal vent sediment oxidize petroleum alkanes.</title>
        <authorList>
            <person name="Zehnle H."/>
            <person name="Laso-Perez R."/>
            <person name="Lipp J."/>
            <person name="Teske A."/>
            <person name="Wegener G."/>
        </authorList>
    </citation>
    <scope>NUCLEOTIDE SEQUENCE</scope>
    <source>
        <strain evidence="1">MCA70</strain>
    </source>
</reference>
<accession>A0AAE3P5S6</accession>
<dbReference type="EMBL" id="JAPHEG010000005">
    <property type="protein sequence ID" value="MDF2954018.1"/>
    <property type="molecule type" value="Genomic_DNA"/>
</dbReference>
<name>A0AAE3P5S6_9BACT</name>
<comment type="caution">
    <text evidence="1">The sequence shown here is derived from an EMBL/GenBank/DDBJ whole genome shotgun (WGS) entry which is preliminary data.</text>
</comment>
<dbReference type="AlphaFoldDB" id="A0AAE3P5S6"/>
<gene>
    <name evidence="1" type="ORF">OD816_001263</name>
</gene>
<dbReference type="Proteomes" id="UP001144110">
    <property type="component" value="Unassembled WGS sequence"/>
</dbReference>
<evidence type="ECO:0000313" key="1">
    <source>
        <dbReference type="EMBL" id="MDF2954018.1"/>
    </source>
</evidence>
<proteinExistence type="predicted"/>
<organism evidence="1 2">
    <name type="scientific">Candidatus Thermodesulfobacterium syntrophicum</name>
    <dbReference type="NCBI Taxonomy" id="3060442"/>
    <lineage>
        <taxon>Bacteria</taxon>
        <taxon>Pseudomonadati</taxon>
        <taxon>Thermodesulfobacteriota</taxon>
        <taxon>Thermodesulfobacteria</taxon>
        <taxon>Thermodesulfobacteriales</taxon>
        <taxon>Thermodesulfobacteriaceae</taxon>
        <taxon>Thermodesulfobacterium</taxon>
    </lineage>
</organism>
<sequence length="76" mass="8852">MIAIKGVYENGQIKIYGKIPSHIKKAKLTIVIEPEGTEKEVSITESEYDFRMLGLYNFFSTEDDKEIDWEEFFGLK</sequence>
<protein>
    <submittedName>
        <fullName evidence="1">Uncharacterized protein</fullName>
    </submittedName>
</protein>
<evidence type="ECO:0000313" key="2">
    <source>
        <dbReference type="Proteomes" id="UP001144110"/>
    </source>
</evidence>